<reference evidence="2 4" key="1">
    <citation type="submission" date="2018-09" db="EMBL/GenBank/DDBJ databases">
        <title>Genomic investigation of the strawberry pathogen Phytophthora fragariae indicates pathogenicity is determined by transcriptional variation in three key races.</title>
        <authorList>
            <person name="Adams T.M."/>
            <person name="Armitage A.D."/>
            <person name="Sobczyk M.K."/>
            <person name="Bates H.J."/>
            <person name="Dunwell J.M."/>
            <person name="Nellist C.F."/>
            <person name="Harrison R.J."/>
        </authorList>
    </citation>
    <scope>NUCLEOTIDE SEQUENCE [LARGE SCALE GENOMIC DNA]</scope>
    <source>
        <strain evidence="2 4">SCRP249</strain>
        <strain evidence="3 5">SCRP333</strain>
    </source>
</reference>
<evidence type="ECO:0008006" key="6">
    <source>
        <dbReference type="Google" id="ProtNLM"/>
    </source>
</evidence>
<evidence type="ECO:0000313" key="2">
    <source>
        <dbReference type="EMBL" id="KAE8968983.1"/>
    </source>
</evidence>
<protein>
    <recommendedName>
        <fullName evidence="6">Secreted protein</fullName>
    </recommendedName>
</protein>
<organism evidence="2 4">
    <name type="scientific">Phytophthora rubi</name>
    <dbReference type="NCBI Taxonomy" id="129364"/>
    <lineage>
        <taxon>Eukaryota</taxon>
        <taxon>Sar</taxon>
        <taxon>Stramenopiles</taxon>
        <taxon>Oomycota</taxon>
        <taxon>Peronosporomycetes</taxon>
        <taxon>Peronosporales</taxon>
        <taxon>Peronosporaceae</taxon>
        <taxon>Phytophthora</taxon>
    </lineage>
</organism>
<keyword evidence="1" id="KW-0732">Signal</keyword>
<evidence type="ECO:0000313" key="3">
    <source>
        <dbReference type="EMBL" id="KAE9276915.1"/>
    </source>
</evidence>
<dbReference type="EMBL" id="QXFT01004609">
    <property type="protein sequence ID" value="KAE9276915.1"/>
    <property type="molecule type" value="Genomic_DNA"/>
</dbReference>
<keyword evidence="5" id="KW-1185">Reference proteome</keyword>
<dbReference type="Proteomes" id="UP000429607">
    <property type="component" value="Unassembled WGS sequence"/>
</dbReference>
<name>A0A6A3HKT9_9STRA</name>
<dbReference type="AlphaFoldDB" id="A0A6A3HKT9"/>
<feature type="chain" id="PRO_5036379674" description="Secreted protein" evidence="1">
    <location>
        <begin position="18"/>
        <end position="94"/>
    </location>
</feature>
<gene>
    <name evidence="2" type="ORF">PR001_g27633</name>
    <name evidence="3" type="ORF">PR003_g28930</name>
</gene>
<feature type="signal peptide" evidence="1">
    <location>
        <begin position="1"/>
        <end position="17"/>
    </location>
</feature>
<dbReference type="Proteomes" id="UP000434957">
    <property type="component" value="Unassembled WGS sequence"/>
</dbReference>
<sequence length="94" mass="10292">MALLAAPLAAIFRVATTEHSSSMSRRHRQLTGCVRCPDTETGGHPRTPPSSVCCTACPACWQCQLGTARHGRTLRRLAQTPAASVRQCRCLFRR</sequence>
<accession>A0A6A3HKT9</accession>
<dbReference type="EMBL" id="QXFV01004556">
    <property type="protein sequence ID" value="KAE8968983.1"/>
    <property type="molecule type" value="Genomic_DNA"/>
</dbReference>
<evidence type="ECO:0000313" key="4">
    <source>
        <dbReference type="Proteomes" id="UP000429607"/>
    </source>
</evidence>
<comment type="caution">
    <text evidence="2">The sequence shown here is derived from an EMBL/GenBank/DDBJ whole genome shotgun (WGS) entry which is preliminary data.</text>
</comment>
<evidence type="ECO:0000256" key="1">
    <source>
        <dbReference type="SAM" id="SignalP"/>
    </source>
</evidence>
<proteinExistence type="predicted"/>
<evidence type="ECO:0000313" key="5">
    <source>
        <dbReference type="Proteomes" id="UP000434957"/>
    </source>
</evidence>